<feature type="compositionally biased region" description="Polar residues" evidence="1">
    <location>
        <begin position="8"/>
        <end position="25"/>
    </location>
</feature>
<accession>A0A0A9BP94</accession>
<evidence type="ECO:0000313" key="2">
    <source>
        <dbReference type="EMBL" id="JAD65774.1"/>
    </source>
</evidence>
<evidence type="ECO:0000256" key="1">
    <source>
        <dbReference type="SAM" id="MobiDB-lite"/>
    </source>
</evidence>
<sequence length="25" mass="2815">MQLLMMNRSASSSRPALHNNPTMQV</sequence>
<dbReference type="EMBL" id="GBRH01232121">
    <property type="protein sequence ID" value="JAD65774.1"/>
    <property type="molecule type" value="Transcribed_RNA"/>
</dbReference>
<reference evidence="2" key="1">
    <citation type="submission" date="2014-09" db="EMBL/GenBank/DDBJ databases">
        <authorList>
            <person name="Magalhaes I.L.F."/>
            <person name="Oliveira U."/>
            <person name="Santos F.R."/>
            <person name="Vidigal T.H.D.A."/>
            <person name="Brescovit A.D."/>
            <person name="Santos A.J."/>
        </authorList>
    </citation>
    <scope>NUCLEOTIDE SEQUENCE</scope>
    <source>
        <tissue evidence="2">Shoot tissue taken approximately 20 cm above the soil surface</tissue>
    </source>
</reference>
<reference evidence="2" key="2">
    <citation type="journal article" date="2015" name="Data Brief">
        <title>Shoot transcriptome of the giant reed, Arundo donax.</title>
        <authorList>
            <person name="Barrero R.A."/>
            <person name="Guerrero F.D."/>
            <person name="Moolhuijzen P."/>
            <person name="Goolsby J.A."/>
            <person name="Tidwell J."/>
            <person name="Bellgard S.E."/>
            <person name="Bellgard M.I."/>
        </authorList>
    </citation>
    <scope>NUCLEOTIDE SEQUENCE</scope>
    <source>
        <tissue evidence="2">Shoot tissue taken approximately 20 cm above the soil surface</tissue>
    </source>
</reference>
<proteinExistence type="predicted"/>
<dbReference type="AlphaFoldDB" id="A0A0A9BP94"/>
<protein>
    <submittedName>
        <fullName evidence="2">Uncharacterized protein</fullName>
    </submittedName>
</protein>
<name>A0A0A9BP94_ARUDO</name>
<organism evidence="2">
    <name type="scientific">Arundo donax</name>
    <name type="common">Giant reed</name>
    <name type="synonym">Donax arundinaceus</name>
    <dbReference type="NCBI Taxonomy" id="35708"/>
    <lineage>
        <taxon>Eukaryota</taxon>
        <taxon>Viridiplantae</taxon>
        <taxon>Streptophyta</taxon>
        <taxon>Embryophyta</taxon>
        <taxon>Tracheophyta</taxon>
        <taxon>Spermatophyta</taxon>
        <taxon>Magnoliopsida</taxon>
        <taxon>Liliopsida</taxon>
        <taxon>Poales</taxon>
        <taxon>Poaceae</taxon>
        <taxon>PACMAD clade</taxon>
        <taxon>Arundinoideae</taxon>
        <taxon>Arundineae</taxon>
        <taxon>Arundo</taxon>
    </lineage>
</organism>
<feature type="region of interest" description="Disordered" evidence="1">
    <location>
        <begin position="1"/>
        <end position="25"/>
    </location>
</feature>